<dbReference type="PANTHER" id="PTHR10224:SF12">
    <property type="entry name" value="GLYOXALASE ELBB"/>
    <property type="match status" value="1"/>
</dbReference>
<evidence type="ECO:0000313" key="6">
    <source>
        <dbReference type="EMBL" id="SDU06834.1"/>
    </source>
</evidence>
<dbReference type="PIRSF" id="PIRSF006320">
    <property type="entry name" value="Elb2"/>
    <property type="match status" value="1"/>
</dbReference>
<reference evidence="7" key="1">
    <citation type="submission" date="2016-10" db="EMBL/GenBank/DDBJ databases">
        <authorList>
            <person name="Varghese N."/>
            <person name="Submissions S."/>
        </authorList>
    </citation>
    <scope>NUCLEOTIDE SEQUENCE [LARGE SCALE GENOMIC DNA]</scope>
    <source>
        <strain evidence="7">CCTCC 2012022</strain>
    </source>
</reference>
<evidence type="ECO:0000313" key="7">
    <source>
        <dbReference type="Proteomes" id="UP000243063"/>
    </source>
</evidence>
<dbReference type="STRING" id="1245526.SAMN05216580_1217"/>
<keyword evidence="3 5" id="KW-0456">Lyase</keyword>
<protein>
    <recommendedName>
        <fullName evidence="5">Glyoxalase</fullName>
    </recommendedName>
</protein>
<dbReference type="SUPFAM" id="SSF52317">
    <property type="entry name" value="Class I glutamine amidotransferase-like"/>
    <property type="match status" value="1"/>
</dbReference>
<dbReference type="NCBIfam" id="NF008747">
    <property type="entry name" value="PRK11780.1"/>
    <property type="match status" value="1"/>
</dbReference>
<accession>A0A1H2FHI8</accession>
<comment type="catalytic activity">
    <reaction evidence="4 5">
        <text>glyoxal + H2O = glycolate + H(+)</text>
        <dbReference type="Rhea" id="RHEA:51672"/>
        <dbReference type="ChEBI" id="CHEBI:15377"/>
        <dbReference type="ChEBI" id="CHEBI:15378"/>
        <dbReference type="ChEBI" id="CHEBI:29805"/>
        <dbReference type="ChEBI" id="CHEBI:34779"/>
    </reaction>
</comment>
<dbReference type="CDD" id="cd03133">
    <property type="entry name" value="GATase1_ES1"/>
    <property type="match status" value="1"/>
</dbReference>
<dbReference type="PANTHER" id="PTHR10224">
    <property type="entry name" value="ES1 PROTEIN HOMOLOG, MITOCHONDRIAL"/>
    <property type="match status" value="1"/>
</dbReference>
<dbReference type="OrthoDB" id="5605062at2"/>
<gene>
    <name evidence="6" type="ORF">SAMN05216580_1217</name>
</gene>
<keyword evidence="7" id="KW-1185">Reference proteome</keyword>
<dbReference type="Proteomes" id="UP000243063">
    <property type="component" value="Chromosome I"/>
</dbReference>
<sequence length="217" mass="22706">MSKKVAVILSGCGVYDGAEIHESVIALLRLSQRGAQVQCFAPDMPHHHVINHLTGAEMTENRNVLVEAARIARGQIRDVAELDPADFDALVIPGGFGAAKNLSDFAFKGASCTVQSDVLRAARGFAAAHKPVGLMCIAPAMATRIFGAGVQCTIGHDPDTAATLGSMGAEHVDCAVDEIVVDAPHKLVTTPAYMLAKTLAEAASGINKLVDRVLELA</sequence>
<dbReference type="EMBL" id="LT629780">
    <property type="protein sequence ID" value="SDU06834.1"/>
    <property type="molecule type" value="Genomic_DNA"/>
</dbReference>
<dbReference type="GO" id="GO:0016829">
    <property type="term" value="F:lyase activity"/>
    <property type="evidence" value="ECO:0007669"/>
    <property type="project" value="UniProtKB-UniRule"/>
</dbReference>
<dbReference type="AlphaFoldDB" id="A0A1H2FHI8"/>
<comment type="subunit">
    <text evidence="2">Homodimer.</text>
</comment>
<evidence type="ECO:0000256" key="3">
    <source>
        <dbReference type="ARBA" id="ARBA00023239"/>
    </source>
</evidence>
<evidence type="ECO:0000256" key="4">
    <source>
        <dbReference type="ARBA" id="ARBA00051386"/>
    </source>
</evidence>
<comment type="function">
    <text evidence="5">Displays glyoxalase activity, catalyzing the conversion of glyoxal to glycolate.</text>
</comment>
<dbReference type="RefSeq" id="WP_090212902.1">
    <property type="nucleotide sequence ID" value="NZ_LT629780.1"/>
</dbReference>
<evidence type="ECO:0000256" key="1">
    <source>
        <dbReference type="ARBA" id="ARBA00008542"/>
    </source>
</evidence>
<dbReference type="FunFam" id="3.40.50.880:FF:000032">
    <property type="entry name" value="Glyoxalase"/>
    <property type="match status" value="1"/>
</dbReference>
<organism evidence="6 7">
    <name type="scientific">Geopseudomonas guangdongensis</name>
    <dbReference type="NCBI Taxonomy" id="1245526"/>
    <lineage>
        <taxon>Bacteria</taxon>
        <taxon>Pseudomonadati</taxon>
        <taxon>Pseudomonadota</taxon>
        <taxon>Gammaproteobacteria</taxon>
        <taxon>Pseudomonadales</taxon>
        <taxon>Pseudomonadaceae</taxon>
        <taxon>Geopseudomonas</taxon>
    </lineage>
</organism>
<dbReference type="Gene3D" id="3.40.50.880">
    <property type="match status" value="1"/>
</dbReference>
<proteinExistence type="inferred from homology"/>
<comment type="similarity">
    <text evidence="1 5">Belongs to the peptidase C56 family.</text>
</comment>
<dbReference type="InterPro" id="IPR029062">
    <property type="entry name" value="Class_I_gatase-like"/>
</dbReference>
<name>A0A1H2FHI8_9GAMM</name>
<dbReference type="InterPro" id="IPR026041">
    <property type="entry name" value="ElbB"/>
</dbReference>
<evidence type="ECO:0000256" key="2">
    <source>
        <dbReference type="ARBA" id="ARBA00011738"/>
    </source>
</evidence>
<evidence type="ECO:0000256" key="5">
    <source>
        <dbReference type="PIRNR" id="PIRNR006320"/>
    </source>
</evidence>